<dbReference type="InParanoid" id="A0A1Z5JUM1"/>
<keyword evidence="3" id="KW-0505">Motor protein</keyword>
<comment type="caution">
    <text evidence="7">The sequence shown here is derived from an EMBL/GenBank/DDBJ whole genome shotgun (WGS) entry which is preliminary data.</text>
</comment>
<sequence>MIRSNIALAVFLLLSGCSDALTIPGGRSVRSSFVRQSVMLAAEPKKNEIDIAAVQKEADDALKAAEAALSKGNNDKPPTPPTPPRPVQLDPKVVAATKAFQKAAAEFQVEAVAAAVGAAAVGGTLGLTLLVQYPSITASVDPSVPPLAGATLLAGSALAVGLQDSQPGRIVRNVLGKPTKAIGTGIAKSIKNSIDRTVDRVVSFPGYVAEETKKKVTTTVQEIESDIKAFPKKVSEAALDAAEDLKEEIIATPGRIVEGTKESVRKTVEGTKQAVQQKTKETQEKIVKSVEEVVAIPTKTVESIASLLEGGEKRDPEVPKPPKLPPPEEAIRQGSNQVQLPRLAVPKLSTSPAPPKVQPPAPKAAPKLDAPKIEIPKVEIPKIEIPKVEIPKVEIPKVEVPRVDLPKLDLPKVKAPEETKPVAKKPAKKKKSVNEGAQVTASVKALMAELSAEKVTPAVAKTDNTVAERRRAEEQAEKARLEQKQKQEQLNAQKAAERAKAAEQQRQQQEERKRQQEAQQAEKARLAMEQKQRQEQAIAQKAAERAKALELQRQKQEERRRQQEAKQAETEAKRAAQQARQEEQNRKAEQQRAEQAEKRRAAAEAARLEAERRQQEQARLREEKLKASQQKEKPQAVATAPRPSFLLGTSSQRASAAAPRGVPTIAYWRKRADNGISGKIYGSPNFKDGERVETSAITFGQIENGYVVKTSSGSRYFLSSTPPAPGKAEKALESAKPGATINLSNIFSGSANDAQAQKAKPRSTQASPQPSTTFSLFGSSGTVTVTPPKKESVSKSVSVKADSPPRATFSLFGLGQADPESAPTVSKVTKSKPRAPRGVPTLKNWRKNGDKSVTGNISGSPNFKENEKVTTSPIVKGNIAAGEVVTTGSGSRYFLN</sequence>
<dbReference type="GO" id="GO:0005876">
    <property type="term" value="C:spindle microtubule"/>
    <property type="evidence" value="ECO:0007669"/>
    <property type="project" value="TreeGrafter"/>
</dbReference>
<evidence type="ECO:0000256" key="1">
    <source>
        <dbReference type="ARBA" id="ARBA00004245"/>
    </source>
</evidence>
<evidence type="ECO:0000256" key="6">
    <source>
        <dbReference type="SAM" id="SignalP"/>
    </source>
</evidence>
<keyword evidence="6" id="KW-0732">Signal</keyword>
<feature type="region of interest" description="Disordered" evidence="5">
    <location>
        <begin position="752"/>
        <end position="799"/>
    </location>
</feature>
<feature type="compositionally biased region" description="Pro residues" evidence="5">
    <location>
        <begin position="352"/>
        <end position="363"/>
    </location>
</feature>
<gene>
    <name evidence="7" type="ORF">FisN_24Hh190</name>
</gene>
<feature type="region of interest" description="Disordered" evidence="5">
    <location>
        <begin position="307"/>
        <end position="372"/>
    </location>
</feature>
<dbReference type="Proteomes" id="UP000198406">
    <property type="component" value="Unassembled WGS sequence"/>
</dbReference>
<evidence type="ECO:0000256" key="2">
    <source>
        <dbReference type="ARBA" id="ARBA00022490"/>
    </source>
</evidence>
<feature type="compositionally biased region" description="Pro residues" evidence="5">
    <location>
        <begin position="77"/>
        <end position="86"/>
    </location>
</feature>
<keyword evidence="2" id="KW-0963">Cytoplasm</keyword>
<feature type="chain" id="PRO_5012057515" evidence="6">
    <location>
        <begin position="21"/>
        <end position="896"/>
    </location>
</feature>
<feature type="region of interest" description="Disordered" evidence="5">
    <location>
        <begin position="818"/>
        <end position="869"/>
    </location>
</feature>
<evidence type="ECO:0000256" key="4">
    <source>
        <dbReference type="ARBA" id="ARBA00023212"/>
    </source>
</evidence>
<dbReference type="InterPro" id="IPR047149">
    <property type="entry name" value="KIF11-like"/>
</dbReference>
<evidence type="ECO:0000256" key="5">
    <source>
        <dbReference type="SAM" id="MobiDB-lite"/>
    </source>
</evidence>
<dbReference type="PROSITE" id="PS51257">
    <property type="entry name" value="PROKAR_LIPOPROTEIN"/>
    <property type="match status" value="1"/>
</dbReference>
<feature type="compositionally biased region" description="Polar residues" evidence="5">
    <location>
        <begin position="851"/>
        <end position="869"/>
    </location>
</feature>
<feature type="region of interest" description="Disordered" evidence="5">
    <location>
        <begin position="450"/>
        <end position="660"/>
    </location>
</feature>
<dbReference type="GO" id="GO:0008574">
    <property type="term" value="F:plus-end-directed microtubule motor activity"/>
    <property type="evidence" value="ECO:0007669"/>
    <property type="project" value="TreeGrafter"/>
</dbReference>
<dbReference type="OrthoDB" id="49439at2759"/>
<dbReference type="EMBL" id="BDSP01000122">
    <property type="protein sequence ID" value="GAX17744.1"/>
    <property type="molecule type" value="Genomic_DNA"/>
</dbReference>
<accession>A0A1Z5JUM1</accession>
<dbReference type="AlphaFoldDB" id="A0A1Z5JUM1"/>
<name>A0A1Z5JUM1_FISSO</name>
<feature type="compositionally biased region" description="Basic and acidic residues" evidence="5">
    <location>
        <begin position="310"/>
        <end position="320"/>
    </location>
</feature>
<comment type="subcellular location">
    <subcellularLocation>
        <location evidence="1">Cytoplasm</location>
        <location evidence="1">Cytoskeleton</location>
    </subcellularLocation>
</comment>
<dbReference type="GO" id="GO:0090307">
    <property type="term" value="P:mitotic spindle assembly"/>
    <property type="evidence" value="ECO:0007669"/>
    <property type="project" value="TreeGrafter"/>
</dbReference>
<feature type="region of interest" description="Disordered" evidence="5">
    <location>
        <begin position="411"/>
        <end position="438"/>
    </location>
</feature>
<evidence type="ECO:0000313" key="7">
    <source>
        <dbReference type="EMBL" id="GAX17744.1"/>
    </source>
</evidence>
<dbReference type="PANTHER" id="PTHR47970">
    <property type="entry name" value="KINESIN-LIKE PROTEIN KIF11"/>
    <property type="match status" value="1"/>
</dbReference>
<dbReference type="GO" id="GO:0072686">
    <property type="term" value="C:mitotic spindle"/>
    <property type="evidence" value="ECO:0007669"/>
    <property type="project" value="TreeGrafter"/>
</dbReference>
<dbReference type="GO" id="GO:0051231">
    <property type="term" value="P:spindle elongation"/>
    <property type="evidence" value="ECO:0007669"/>
    <property type="project" value="TreeGrafter"/>
</dbReference>
<protein>
    <submittedName>
        <fullName evidence="7">Uncharacterized protein</fullName>
    </submittedName>
</protein>
<feature type="compositionally biased region" description="Low complexity" evidence="5">
    <location>
        <begin position="771"/>
        <end position="787"/>
    </location>
</feature>
<organism evidence="7 8">
    <name type="scientific">Fistulifera solaris</name>
    <name type="common">Oleaginous diatom</name>
    <dbReference type="NCBI Taxonomy" id="1519565"/>
    <lineage>
        <taxon>Eukaryota</taxon>
        <taxon>Sar</taxon>
        <taxon>Stramenopiles</taxon>
        <taxon>Ochrophyta</taxon>
        <taxon>Bacillariophyta</taxon>
        <taxon>Bacillariophyceae</taxon>
        <taxon>Bacillariophycidae</taxon>
        <taxon>Naviculales</taxon>
        <taxon>Naviculaceae</taxon>
        <taxon>Fistulifera</taxon>
    </lineage>
</organism>
<feature type="region of interest" description="Disordered" evidence="5">
    <location>
        <begin position="69"/>
        <end position="89"/>
    </location>
</feature>
<keyword evidence="4" id="KW-0206">Cytoskeleton</keyword>
<feature type="compositionally biased region" description="Basic and acidic residues" evidence="5">
    <location>
        <begin position="495"/>
        <end position="534"/>
    </location>
</feature>
<feature type="compositionally biased region" description="Basic and acidic residues" evidence="5">
    <location>
        <begin position="411"/>
        <end position="421"/>
    </location>
</feature>
<dbReference type="PANTHER" id="PTHR47970:SF12">
    <property type="entry name" value="KINESIN FAMILY MEMBER 11"/>
    <property type="match status" value="1"/>
</dbReference>
<feature type="compositionally biased region" description="Basic and acidic residues" evidence="5">
    <location>
        <begin position="466"/>
        <end position="487"/>
    </location>
</feature>
<evidence type="ECO:0000313" key="8">
    <source>
        <dbReference type="Proteomes" id="UP000198406"/>
    </source>
</evidence>
<keyword evidence="8" id="KW-1185">Reference proteome</keyword>
<proteinExistence type="predicted"/>
<feature type="signal peptide" evidence="6">
    <location>
        <begin position="1"/>
        <end position="20"/>
    </location>
</feature>
<evidence type="ECO:0000256" key="3">
    <source>
        <dbReference type="ARBA" id="ARBA00023175"/>
    </source>
</evidence>
<reference evidence="7 8" key="1">
    <citation type="journal article" date="2015" name="Plant Cell">
        <title>Oil accumulation by the oleaginous diatom Fistulifera solaris as revealed by the genome and transcriptome.</title>
        <authorList>
            <person name="Tanaka T."/>
            <person name="Maeda Y."/>
            <person name="Veluchamy A."/>
            <person name="Tanaka M."/>
            <person name="Abida H."/>
            <person name="Marechal E."/>
            <person name="Bowler C."/>
            <person name="Muto M."/>
            <person name="Sunaga Y."/>
            <person name="Tanaka M."/>
            <person name="Yoshino T."/>
            <person name="Taniguchi T."/>
            <person name="Fukuda Y."/>
            <person name="Nemoto M."/>
            <person name="Matsumoto M."/>
            <person name="Wong P.S."/>
            <person name="Aburatani S."/>
            <person name="Fujibuchi W."/>
        </authorList>
    </citation>
    <scope>NUCLEOTIDE SEQUENCE [LARGE SCALE GENOMIC DNA]</scope>
    <source>
        <strain evidence="7 8">JPCC DA0580</strain>
    </source>
</reference>
<feature type="compositionally biased region" description="Basic and acidic residues" evidence="5">
    <location>
        <begin position="542"/>
        <end position="634"/>
    </location>
</feature>
<feature type="compositionally biased region" description="Basic residues" evidence="5">
    <location>
        <begin position="422"/>
        <end position="431"/>
    </location>
</feature>